<dbReference type="InterPro" id="IPR034652">
    <property type="entry name" value="SRP68-RBD"/>
</dbReference>
<dbReference type="Pfam" id="PF16969">
    <property type="entry name" value="SRP68"/>
    <property type="match status" value="1"/>
</dbReference>
<keyword evidence="9" id="KW-0539">Nucleus</keyword>
<evidence type="ECO:0000256" key="11">
    <source>
        <dbReference type="ARBA" id="ARBA00029498"/>
    </source>
</evidence>
<dbReference type="GO" id="GO:0005829">
    <property type="term" value="C:cytosol"/>
    <property type="evidence" value="ECO:0007669"/>
    <property type="project" value="UniProtKB-ARBA"/>
</dbReference>
<dbReference type="AlphaFoldDB" id="V5I8W1"/>
<dbReference type="GO" id="GO:0005730">
    <property type="term" value="C:nucleolus"/>
    <property type="evidence" value="ECO:0007669"/>
    <property type="project" value="UniProtKB-SubCell"/>
</dbReference>
<feature type="non-terminal residue" evidence="14">
    <location>
        <position position="1"/>
    </location>
</feature>
<dbReference type="Gene3D" id="1.10.3450.40">
    <property type="entry name" value="Signal recognition particle, SRP68 subunit, RNA-binding domain"/>
    <property type="match status" value="1"/>
</dbReference>
<evidence type="ECO:0000313" key="14">
    <source>
        <dbReference type="EMBL" id="JAB64471.1"/>
    </source>
</evidence>
<keyword evidence="5" id="KW-0963">Cytoplasm</keyword>
<dbReference type="GO" id="GO:0005783">
    <property type="term" value="C:endoplasmic reticulum"/>
    <property type="evidence" value="ECO:0007669"/>
    <property type="project" value="UniProtKB-SubCell"/>
</dbReference>
<evidence type="ECO:0000256" key="6">
    <source>
        <dbReference type="ARBA" id="ARBA00022824"/>
    </source>
</evidence>
<evidence type="ECO:0000256" key="1">
    <source>
        <dbReference type="ARBA" id="ARBA00004240"/>
    </source>
</evidence>
<comment type="subcellular location">
    <subcellularLocation>
        <location evidence="2">Cytoplasm</location>
    </subcellularLocation>
    <subcellularLocation>
        <location evidence="1">Endoplasmic reticulum</location>
    </subcellularLocation>
    <subcellularLocation>
        <location evidence="3">Nucleus</location>
        <location evidence="3">Nucleolus</location>
    </subcellularLocation>
</comment>
<evidence type="ECO:0000256" key="13">
    <source>
        <dbReference type="SAM" id="MobiDB-lite"/>
    </source>
</evidence>
<organism evidence="14">
    <name type="scientific">Anoplophora glabripennis</name>
    <name type="common">Asian longhorn beetle</name>
    <name type="synonym">Anoplophora nobilis</name>
    <dbReference type="NCBI Taxonomy" id="217634"/>
    <lineage>
        <taxon>Eukaryota</taxon>
        <taxon>Metazoa</taxon>
        <taxon>Ecdysozoa</taxon>
        <taxon>Arthropoda</taxon>
        <taxon>Hexapoda</taxon>
        <taxon>Insecta</taxon>
        <taxon>Pterygota</taxon>
        <taxon>Neoptera</taxon>
        <taxon>Endopterygota</taxon>
        <taxon>Coleoptera</taxon>
        <taxon>Polyphaga</taxon>
        <taxon>Cucujiformia</taxon>
        <taxon>Chrysomeloidea</taxon>
        <taxon>Cerambycidae</taxon>
        <taxon>Lamiinae</taxon>
        <taxon>Lamiini</taxon>
        <taxon>Anoplophora</taxon>
    </lineage>
</organism>
<name>V5I8W1_ANOGL</name>
<evidence type="ECO:0000256" key="7">
    <source>
        <dbReference type="ARBA" id="ARBA00022884"/>
    </source>
</evidence>
<dbReference type="GO" id="GO:0008312">
    <property type="term" value="F:7S RNA binding"/>
    <property type="evidence" value="ECO:0007669"/>
    <property type="project" value="InterPro"/>
</dbReference>
<dbReference type="PANTHER" id="PTHR12860:SF0">
    <property type="entry name" value="SIGNAL RECOGNITION PARTICLE SUBUNIT SRP68"/>
    <property type="match status" value="1"/>
</dbReference>
<evidence type="ECO:0000256" key="3">
    <source>
        <dbReference type="ARBA" id="ARBA00004604"/>
    </source>
</evidence>
<feature type="compositionally biased region" description="Polar residues" evidence="13">
    <location>
        <begin position="20"/>
        <end position="30"/>
    </location>
</feature>
<dbReference type="GO" id="GO:0030942">
    <property type="term" value="F:endoplasmic reticulum signal peptide binding"/>
    <property type="evidence" value="ECO:0007669"/>
    <property type="project" value="InterPro"/>
</dbReference>
<reference evidence="14" key="1">
    <citation type="submission" date="2013-07" db="EMBL/GenBank/DDBJ databases">
        <title>Midgut Transcriptome Profiling of Anoplphora glabripennis, a Lignocellulose Degrading, Wood-Boring Cerambycid.</title>
        <authorList>
            <person name="Scully E.D."/>
            <person name="Hoover K."/>
            <person name="Carlson J.E."/>
            <person name="Tien M."/>
            <person name="Geib S.M."/>
        </authorList>
    </citation>
    <scope>NUCLEOTIDE SEQUENCE</scope>
</reference>
<dbReference type="PANTHER" id="PTHR12860">
    <property type="entry name" value="SIGNAL RECOGNITION PARTICLE 68 KDA PROTEIN"/>
    <property type="match status" value="1"/>
</dbReference>
<accession>V5I8W1</accession>
<evidence type="ECO:0000256" key="5">
    <source>
        <dbReference type="ARBA" id="ARBA00022490"/>
    </source>
</evidence>
<evidence type="ECO:0000256" key="4">
    <source>
        <dbReference type="ARBA" id="ARBA00009352"/>
    </source>
</evidence>
<evidence type="ECO:0000256" key="2">
    <source>
        <dbReference type="ARBA" id="ARBA00004496"/>
    </source>
</evidence>
<feature type="region of interest" description="Disordered" evidence="13">
    <location>
        <begin position="17"/>
        <end position="40"/>
    </location>
</feature>
<protein>
    <recommendedName>
        <fullName evidence="11">Signal recognition particle subunit SRP68</fullName>
    </recommendedName>
    <alternativeName>
        <fullName evidence="12">Signal recognition particle 68 kDa protein</fullName>
    </alternativeName>
</protein>
<gene>
    <name evidence="14" type="primary">SRP68</name>
</gene>
<comment type="similarity">
    <text evidence="4">Belongs to the SRP68 family.</text>
</comment>
<evidence type="ECO:0000256" key="10">
    <source>
        <dbReference type="ARBA" id="ARBA00023274"/>
    </source>
</evidence>
<sequence length="582" mass="67605">CIRGEERLLCPRIKFKMGVQETNPNPTPEDTNGKQKSDPEPMKQFSIEILKLIKDAQQQHGLRHGDYQRYRGYCSRRVSRLRKVLKIPQGDRRHFKKRDVTEAHIASPKADERFLHIPLVLSERCWAYAMQLRQEANTEPRKKFHLVQKLRKACIYAMQLDELCKQERCDARTRLEAQAYVAWIQGSLQFELQLWQQAVENLKKSQVIYEKLASALPEEDQAPYKQRVEEIAPSLRYCAYNIGDEKAVDLLELRSQGVLENFDALVSQTKEKTAAILHEVKWFNMKIPVRIERVRLFLVSIEGLDESLNHAEDNQAKIKILENLFIDLRDVISLTRDSARTEKQDQLLLSYLLSIRIERTSQRNLLLIKQTRKPQDCVRLLDINIQQTTELSQNESIKDNKEAQNYYELQLQAYKTLRSYYLAKTHISQKRWKEAVVLFDSSDKAIKKINQGNFIAELKQLLSNVKENAEIDTVNAQANFVLDQQEDQAIPVPQKTYKSKKPLIERLDEFREEPQLLSKNPNLVTLPPPMEPVPAKPLFYDLALNFVEFPDLTEKLEGGQPKQKQGAGISGFVKGLWGWGKK</sequence>
<dbReference type="InterPro" id="IPR026258">
    <property type="entry name" value="SRP68"/>
</dbReference>
<keyword evidence="10" id="KW-0687">Ribonucleoprotein</keyword>
<dbReference type="EMBL" id="GALX01003995">
    <property type="protein sequence ID" value="JAB64471.1"/>
    <property type="molecule type" value="Transcribed_RNA"/>
</dbReference>
<evidence type="ECO:0000256" key="8">
    <source>
        <dbReference type="ARBA" id="ARBA00023135"/>
    </source>
</evidence>
<proteinExistence type="inferred from homology"/>
<dbReference type="FunFam" id="1.10.3450.40:FF:000001">
    <property type="entry name" value="Signal recognition particle subunit SRP68"/>
    <property type="match status" value="1"/>
</dbReference>
<evidence type="ECO:0000256" key="9">
    <source>
        <dbReference type="ARBA" id="ARBA00023242"/>
    </source>
</evidence>
<keyword evidence="7" id="KW-0694">RNA-binding</keyword>
<dbReference type="GO" id="GO:0006614">
    <property type="term" value="P:SRP-dependent cotranslational protein targeting to membrane"/>
    <property type="evidence" value="ECO:0007669"/>
    <property type="project" value="InterPro"/>
</dbReference>
<evidence type="ECO:0000256" key="12">
    <source>
        <dbReference type="ARBA" id="ARBA00083741"/>
    </source>
</evidence>
<dbReference type="InterPro" id="IPR038253">
    <property type="entry name" value="SRP68_N_sf"/>
</dbReference>
<dbReference type="GO" id="GO:0005047">
    <property type="term" value="F:signal recognition particle binding"/>
    <property type="evidence" value="ECO:0007669"/>
    <property type="project" value="InterPro"/>
</dbReference>
<keyword evidence="8" id="KW-0733">Signal recognition particle</keyword>
<dbReference type="GO" id="GO:0005786">
    <property type="term" value="C:signal recognition particle, endoplasmic reticulum targeting"/>
    <property type="evidence" value="ECO:0007669"/>
    <property type="project" value="UniProtKB-KW"/>
</dbReference>
<dbReference type="CDD" id="cd15481">
    <property type="entry name" value="SRP68-RBD"/>
    <property type="match status" value="1"/>
</dbReference>
<dbReference type="PIRSF" id="PIRSF038995">
    <property type="entry name" value="SRP68"/>
    <property type="match status" value="1"/>
</dbReference>
<feature type="compositionally biased region" description="Basic and acidic residues" evidence="13">
    <location>
        <begin position="31"/>
        <end position="40"/>
    </location>
</feature>
<keyword evidence="6" id="KW-0256">Endoplasmic reticulum</keyword>